<proteinExistence type="predicted"/>
<sequence length="183" mass="20933">MSGKETKLDIGNFDNKNDGNSDKWDWKEINPKFALFTFPLPVVLILIGTLNFYECDFTLNIWIIITGILIQIELIYISIYYQRRKANSTTELDLDDAIFENYEGGQSVKDPILKKAYRLHAKIGVLAFFGVAKCYFIISEGSDCSGLVFWPGLIMSLFYCISLAVIVTFAIRKANRRKILNIH</sequence>
<reference evidence="3" key="1">
    <citation type="submission" date="2016-11" db="UniProtKB">
        <authorList>
            <consortium name="WormBaseParasite"/>
        </authorList>
    </citation>
    <scope>IDENTIFICATION</scope>
</reference>
<protein>
    <submittedName>
        <fullName evidence="3">DUF3278 domain-containing protein</fullName>
    </submittedName>
</protein>
<dbReference type="eggNOG" id="ENOG502TI96">
    <property type="taxonomic scope" value="Eukaryota"/>
</dbReference>
<keyword evidence="1" id="KW-1133">Transmembrane helix</keyword>
<accession>A0A1I7SXT4</accession>
<keyword evidence="2" id="KW-1185">Reference proteome</keyword>
<dbReference type="AlphaFoldDB" id="A0A1I7SXT4"/>
<dbReference type="WBParaSite" id="Csp11.Scaffold171.g643.t1">
    <property type="protein sequence ID" value="Csp11.Scaffold171.g643.t1"/>
    <property type="gene ID" value="Csp11.Scaffold171.g643"/>
</dbReference>
<evidence type="ECO:0000313" key="2">
    <source>
        <dbReference type="Proteomes" id="UP000095282"/>
    </source>
</evidence>
<keyword evidence="1" id="KW-0812">Transmembrane</keyword>
<evidence type="ECO:0000256" key="1">
    <source>
        <dbReference type="SAM" id="Phobius"/>
    </source>
</evidence>
<feature type="transmembrane region" description="Helical" evidence="1">
    <location>
        <begin position="119"/>
        <end position="138"/>
    </location>
</feature>
<feature type="transmembrane region" description="Helical" evidence="1">
    <location>
        <begin position="33"/>
        <end position="53"/>
    </location>
</feature>
<name>A0A1I7SXT4_9PELO</name>
<feature type="transmembrane region" description="Helical" evidence="1">
    <location>
        <begin position="59"/>
        <end position="81"/>
    </location>
</feature>
<keyword evidence="1" id="KW-0472">Membrane</keyword>
<evidence type="ECO:0000313" key="3">
    <source>
        <dbReference type="WBParaSite" id="Csp11.Scaffold171.g643.t1"/>
    </source>
</evidence>
<feature type="transmembrane region" description="Helical" evidence="1">
    <location>
        <begin position="150"/>
        <end position="171"/>
    </location>
</feature>
<dbReference type="Proteomes" id="UP000095282">
    <property type="component" value="Unplaced"/>
</dbReference>
<organism evidence="2 3">
    <name type="scientific">Caenorhabditis tropicalis</name>
    <dbReference type="NCBI Taxonomy" id="1561998"/>
    <lineage>
        <taxon>Eukaryota</taxon>
        <taxon>Metazoa</taxon>
        <taxon>Ecdysozoa</taxon>
        <taxon>Nematoda</taxon>
        <taxon>Chromadorea</taxon>
        <taxon>Rhabditida</taxon>
        <taxon>Rhabditina</taxon>
        <taxon>Rhabditomorpha</taxon>
        <taxon>Rhabditoidea</taxon>
        <taxon>Rhabditidae</taxon>
        <taxon>Peloderinae</taxon>
        <taxon>Caenorhabditis</taxon>
    </lineage>
</organism>
<dbReference type="PANTHER" id="PTHR34152">
    <property type="entry name" value="PROTEIN CBG12353-RELATED"/>
    <property type="match status" value="1"/>
</dbReference>